<dbReference type="EMBL" id="CP058604">
    <property type="protein sequence ID" value="QLG70734.1"/>
    <property type="molecule type" value="Genomic_DNA"/>
</dbReference>
<dbReference type="GeneID" id="59234370"/>
<dbReference type="PANTHER" id="PTHR19919">
    <property type="entry name" value="WD REPEAT CONTAINING PROTEIN"/>
    <property type="match status" value="1"/>
</dbReference>
<dbReference type="InterPro" id="IPR001680">
    <property type="entry name" value="WD40_rpt"/>
</dbReference>
<dbReference type="OrthoDB" id="1284551at2759"/>
<dbReference type="PROSITE" id="PS50294">
    <property type="entry name" value="WD_REPEATS_REGION"/>
    <property type="match status" value="1"/>
</dbReference>
<evidence type="ECO:0000256" key="1">
    <source>
        <dbReference type="ARBA" id="ARBA00022574"/>
    </source>
</evidence>
<feature type="region of interest" description="Disordered" evidence="4">
    <location>
        <begin position="210"/>
        <end position="236"/>
    </location>
</feature>
<dbReference type="KEGG" id="zmk:HG535_0A06760"/>
<keyword evidence="2" id="KW-0677">Repeat</keyword>
<feature type="repeat" description="WD" evidence="3">
    <location>
        <begin position="247"/>
        <end position="289"/>
    </location>
</feature>
<dbReference type="InterPro" id="IPR019775">
    <property type="entry name" value="WD40_repeat_CS"/>
</dbReference>
<dbReference type="SUPFAM" id="SSF50978">
    <property type="entry name" value="WD40 repeat-like"/>
    <property type="match status" value="1"/>
</dbReference>
<dbReference type="AlphaFoldDB" id="A0A7H9AXC1"/>
<feature type="region of interest" description="Disordered" evidence="4">
    <location>
        <begin position="1"/>
        <end position="22"/>
    </location>
</feature>
<feature type="compositionally biased region" description="Polar residues" evidence="4">
    <location>
        <begin position="1"/>
        <end position="19"/>
    </location>
</feature>
<evidence type="ECO:0000256" key="4">
    <source>
        <dbReference type="SAM" id="MobiDB-lite"/>
    </source>
</evidence>
<keyword evidence="6" id="KW-1185">Reference proteome</keyword>
<organism evidence="5 6">
    <name type="scientific">Zygotorulaspora mrakii</name>
    <name type="common">Zygosaccharomyces mrakii</name>
    <dbReference type="NCBI Taxonomy" id="42260"/>
    <lineage>
        <taxon>Eukaryota</taxon>
        <taxon>Fungi</taxon>
        <taxon>Dikarya</taxon>
        <taxon>Ascomycota</taxon>
        <taxon>Saccharomycotina</taxon>
        <taxon>Saccharomycetes</taxon>
        <taxon>Saccharomycetales</taxon>
        <taxon>Saccharomycetaceae</taxon>
        <taxon>Zygotorulaspora</taxon>
    </lineage>
</organism>
<feature type="compositionally biased region" description="Polar residues" evidence="4">
    <location>
        <begin position="454"/>
        <end position="466"/>
    </location>
</feature>
<dbReference type="Pfam" id="PF00400">
    <property type="entry name" value="WD40"/>
    <property type="match status" value="3"/>
</dbReference>
<dbReference type="InterPro" id="IPR015943">
    <property type="entry name" value="WD40/YVTN_repeat-like_dom_sf"/>
</dbReference>
<feature type="compositionally biased region" description="Low complexity" evidence="4">
    <location>
        <begin position="210"/>
        <end position="224"/>
    </location>
</feature>
<evidence type="ECO:0000256" key="2">
    <source>
        <dbReference type="ARBA" id="ARBA00022737"/>
    </source>
</evidence>
<keyword evidence="1 3" id="KW-0853">WD repeat</keyword>
<feature type="region of interest" description="Disordered" evidence="4">
    <location>
        <begin position="454"/>
        <end position="497"/>
    </location>
</feature>
<evidence type="ECO:0000256" key="3">
    <source>
        <dbReference type="PROSITE-ProRule" id="PRU00221"/>
    </source>
</evidence>
<reference evidence="5 6" key="1">
    <citation type="submission" date="2020-07" db="EMBL/GenBank/DDBJ databases">
        <title>The yeast mating-type switching endonuclease HO is a domesticated member of an unorthodox homing genetic element family.</title>
        <authorList>
            <person name="Coughlan A.Y."/>
            <person name="Lombardi L."/>
            <person name="Braun-Galleani S."/>
            <person name="Martos A.R."/>
            <person name="Galeote V."/>
            <person name="Bigey F."/>
            <person name="Dequin S."/>
            <person name="Byrne K.P."/>
            <person name="Wolfe K.H."/>
        </authorList>
    </citation>
    <scope>NUCLEOTIDE SEQUENCE [LARGE SCALE GENOMIC DNA]</scope>
    <source>
        <strain evidence="5 6">NRRL Y-6702</strain>
    </source>
</reference>
<dbReference type="InterPro" id="IPR036322">
    <property type="entry name" value="WD40_repeat_dom_sf"/>
</dbReference>
<sequence>MDTSRGSKRSSISFGSYQRQPGHGVPGGYDSGMFSYGPLGGSGSGIGAGASAGGSHYANRSPMYSPLDYSQPIFPPNGYTNLHQFRNSSGGDAAVVCEYEANYPLFAVDWSLGDYVCFGSYLEGNKNRLQVIKTDDLLTWDKVAECSVTFPVSNIQWQPGGTHSSKFATCSDSLRIWNMNEEDNTLQERINLSVCKYNKQQNVNAVAAASTTSATGAPSTSTSALKSSPKNSNINDSQGTTAGHLSLLGELPPITSFHWNPIDTNLLISCSIDTTCIVWDLQSSTYVKTQLIAHDSEVFDVRFLTQSTQLFASCGGDGSVRVFDLRCLAHSTIIYEPNAPLENSQSNVSSESVGAIASVHQGADYDNSSKALLRLEPSPFDPNVIATFALDSQSILILDMRNPGSPILTLQGHNAAVNQIKWHPTRRNVIISCSDDCQVLYWDLHQWLDSVADSNSNTENPETAVTKSPAKSPFSNSNSSSITGLSSDNADPAVSKWSTKNNSQWLDTPAMYYANKGQEINNIIWRPQGGEWLGAISAKRFQNIRI</sequence>
<dbReference type="SMART" id="SM00320">
    <property type="entry name" value="WD40"/>
    <property type="match status" value="4"/>
</dbReference>
<protein>
    <submittedName>
        <fullName evidence="5">Uncharacterized protein</fullName>
    </submittedName>
</protein>
<feature type="compositionally biased region" description="Polar residues" evidence="4">
    <location>
        <begin position="225"/>
        <end position="236"/>
    </location>
</feature>
<proteinExistence type="predicted"/>
<dbReference type="PROSITE" id="PS50082">
    <property type="entry name" value="WD_REPEATS_2"/>
    <property type="match status" value="3"/>
</dbReference>
<accession>A0A7H9AXC1</accession>
<dbReference type="InterPro" id="IPR045159">
    <property type="entry name" value="DCAF7-like"/>
</dbReference>
<gene>
    <name evidence="5" type="ORF">HG535_0A06760</name>
</gene>
<evidence type="ECO:0000313" key="5">
    <source>
        <dbReference type="EMBL" id="QLG70734.1"/>
    </source>
</evidence>
<feature type="repeat" description="WD" evidence="3">
    <location>
        <begin position="410"/>
        <end position="444"/>
    </location>
</feature>
<dbReference type="Proteomes" id="UP000509704">
    <property type="component" value="Chromosome 1"/>
</dbReference>
<dbReference type="RefSeq" id="XP_037142462.1">
    <property type="nucleotide sequence ID" value="XM_037286567.1"/>
</dbReference>
<dbReference type="PROSITE" id="PS00678">
    <property type="entry name" value="WD_REPEATS_1"/>
    <property type="match status" value="1"/>
</dbReference>
<dbReference type="Gene3D" id="2.130.10.10">
    <property type="entry name" value="YVTN repeat-like/Quinoprotein amine dehydrogenase"/>
    <property type="match status" value="1"/>
</dbReference>
<evidence type="ECO:0000313" key="6">
    <source>
        <dbReference type="Proteomes" id="UP000509704"/>
    </source>
</evidence>
<feature type="repeat" description="WD" evidence="3">
    <location>
        <begin position="291"/>
        <end position="326"/>
    </location>
</feature>
<feature type="compositionally biased region" description="Low complexity" evidence="4">
    <location>
        <begin position="468"/>
        <end position="489"/>
    </location>
</feature>
<name>A0A7H9AXC1_ZYGMR</name>